<keyword evidence="3" id="KW-1185">Reference proteome</keyword>
<dbReference type="EMBL" id="JACKXE010000001">
    <property type="protein sequence ID" value="MBB6626285.1"/>
    <property type="molecule type" value="Genomic_DNA"/>
</dbReference>
<dbReference type="AlphaFoldDB" id="A0A7X0RFC2"/>
<accession>A0A7X0RFC2</accession>
<reference evidence="2 3" key="1">
    <citation type="submission" date="2020-08" db="EMBL/GenBank/DDBJ databases">
        <authorList>
            <person name="Seo M.-J."/>
        </authorList>
    </citation>
    <scope>NUCLEOTIDE SEQUENCE [LARGE SCALE GENOMIC DNA]</scope>
    <source>
        <strain evidence="2 3">KIGAM211</strain>
    </source>
</reference>
<keyword evidence="1" id="KW-0472">Membrane</keyword>
<proteinExistence type="predicted"/>
<feature type="transmembrane region" description="Helical" evidence="1">
    <location>
        <begin position="20"/>
        <end position="42"/>
    </location>
</feature>
<comment type="caution">
    <text evidence="2">The sequence shown here is derived from an EMBL/GenBank/DDBJ whole genome shotgun (WGS) entry which is preliminary data.</text>
</comment>
<protein>
    <submittedName>
        <fullName evidence="2">Uncharacterized protein</fullName>
    </submittedName>
</protein>
<name>A0A7X0RFC2_9ACTN</name>
<evidence type="ECO:0000313" key="3">
    <source>
        <dbReference type="Proteomes" id="UP000523955"/>
    </source>
</evidence>
<dbReference type="RefSeq" id="WP_185251579.1">
    <property type="nucleotide sequence ID" value="NZ_JACKXE010000001.1"/>
</dbReference>
<dbReference type="Proteomes" id="UP000523955">
    <property type="component" value="Unassembled WGS sequence"/>
</dbReference>
<organism evidence="2 3">
    <name type="scientific">Nocardioides luti</name>
    <dbReference type="NCBI Taxonomy" id="2761101"/>
    <lineage>
        <taxon>Bacteria</taxon>
        <taxon>Bacillati</taxon>
        <taxon>Actinomycetota</taxon>
        <taxon>Actinomycetes</taxon>
        <taxon>Propionibacteriales</taxon>
        <taxon>Nocardioidaceae</taxon>
        <taxon>Nocardioides</taxon>
    </lineage>
</organism>
<evidence type="ECO:0000256" key="1">
    <source>
        <dbReference type="SAM" id="Phobius"/>
    </source>
</evidence>
<keyword evidence="1" id="KW-0812">Transmembrane</keyword>
<gene>
    <name evidence="2" type="ORF">H5V45_03015</name>
</gene>
<keyword evidence="1" id="KW-1133">Transmembrane helix</keyword>
<evidence type="ECO:0000313" key="2">
    <source>
        <dbReference type="EMBL" id="MBB6626285.1"/>
    </source>
</evidence>
<sequence length="65" mass="6820">MAPADTIRHDLGEGGTVPLLLKFLLPAIAGGLTASVSMYGLVYSQTKAPDMNPAEQPIMVYGDQS</sequence>